<dbReference type="Pfam" id="PF08447">
    <property type="entry name" value="PAS_3"/>
    <property type="match status" value="1"/>
</dbReference>
<feature type="domain" description="PAS" evidence="1">
    <location>
        <begin position="29"/>
        <end position="55"/>
    </location>
</feature>
<evidence type="ECO:0000313" key="3">
    <source>
        <dbReference type="Proteomes" id="UP000323707"/>
    </source>
</evidence>
<name>A0A5M9QUJ0_9HELI</name>
<organism evidence="2 3">
    <name type="scientific">Helicobacter canis</name>
    <dbReference type="NCBI Taxonomy" id="29419"/>
    <lineage>
        <taxon>Bacteria</taxon>
        <taxon>Pseudomonadati</taxon>
        <taxon>Campylobacterota</taxon>
        <taxon>Epsilonproteobacteria</taxon>
        <taxon>Campylobacterales</taxon>
        <taxon>Helicobacteraceae</taxon>
        <taxon>Helicobacter</taxon>
    </lineage>
</organism>
<dbReference type="InterPro" id="IPR000014">
    <property type="entry name" value="PAS"/>
</dbReference>
<dbReference type="SUPFAM" id="SSF55785">
    <property type="entry name" value="PYP-like sensor domain (PAS domain)"/>
    <property type="match status" value="1"/>
</dbReference>
<evidence type="ECO:0000259" key="1">
    <source>
        <dbReference type="PROSITE" id="PS50112"/>
    </source>
</evidence>
<dbReference type="Gene3D" id="3.30.450.20">
    <property type="entry name" value="PAS domain"/>
    <property type="match status" value="1"/>
</dbReference>
<reference evidence="2 3" key="1">
    <citation type="submission" date="2019-09" db="EMBL/GenBank/DDBJ databases">
        <title>Draft genome sequence of various Type strains from the CCUG.</title>
        <authorList>
            <person name="Pineiro-Iglesias B."/>
            <person name="Tunovic T."/>
            <person name="Unosson C."/>
            <person name="Inganas E."/>
            <person name="Ohlen M."/>
            <person name="Cardew S."/>
            <person name="Jensie-Markopoulos S."/>
            <person name="Salva-Serra F."/>
            <person name="Jaen-Luchoro D."/>
            <person name="Karlsson R."/>
            <person name="Svensson-Stadler L."/>
            <person name="Chun J."/>
            <person name="Moore E."/>
        </authorList>
    </citation>
    <scope>NUCLEOTIDE SEQUENCE [LARGE SCALE GENOMIC DNA]</scope>
    <source>
        <strain evidence="2 3">CCUG 32756T</strain>
    </source>
</reference>
<comment type="caution">
    <text evidence="2">The sequence shown here is derived from an EMBL/GenBank/DDBJ whole genome shotgun (WGS) entry which is preliminary data.</text>
</comment>
<dbReference type="PROSITE" id="PS50112">
    <property type="entry name" value="PAS"/>
    <property type="match status" value="1"/>
</dbReference>
<dbReference type="InterPro" id="IPR013655">
    <property type="entry name" value="PAS_fold_3"/>
</dbReference>
<accession>A0A5M9QUJ0</accession>
<dbReference type="EMBL" id="VXKE01000006">
    <property type="protein sequence ID" value="KAA8710735.1"/>
    <property type="molecule type" value="Genomic_DNA"/>
</dbReference>
<proteinExistence type="predicted"/>
<protein>
    <submittedName>
        <fullName evidence="2">PAS domain-containing protein</fullName>
    </submittedName>
</protein>
<dbReference type="CDD" id="cd00130">
    <property type="entry name" value="PAS"/>
    <property type="match status" value="1"/>
</dbReference>
<dbReference type="AlphaFoldDB" id="A0A5M9QUJ0"/>
<evidence type="ECO:0000313" key="2">
    <source>
        <dbReference type="EMBL" id="KAA8710735.1"/>
    </source>
</evidence>
<gene>
    <name evidence="2" type="ORF">F4V45_02150</name>
</gene>
<dbReference type="Proteomes" id="UP000323707">
    <property type="component" value="Unassembled WGS sequence"/>
</dbReference>
<dbReference type="RefSeq" id="WP_150336852.1">
    <property type="nucleotide sequence ID" value="NZ_JAERIX010000026.1"/>
</dbReference>
<dbReference type="InterPro" id="IPR035965">
    <property type="entry name" value="PAS-like_dom_sf"/>
</dbReference>
<dbReference type="NCBIfam" id="TIGR00229">
    <property type="entry name" value="sensory_box"/>
    <property type="match status" value="1"/>
</dbReference>
<sequence>MSKQHTSLQRDPHFGLIIEPDTLITSKTDLKGVITYCNRDFLAYSGYGEEELIGKPHNIIRHKDMPACVFKLLWDYIQSGREIFAFVKNLTKHKEHYWVFTNVTPSFDNLGNIIGYYSVRRAPNLAVIPTIEALYKDLCALESKGGYEHSLKALQEFVQAQNKSYNHIICDLQKIDS</sequence>